<evidence type="ECO:0000256" key="2">
    <source>
        <dbReference type="ARBA" id="ARBA00022497"/>
    </source>
</evidence>
<feature type="domain" description="Potexviruses and carlaviruses coat protein" evidence="6">
    <location>
        <begin position="204"/>
        <end position="219"/>
    </location>
</feature>
<evidence type="ECO:0000256" key="3">
    <source>
        <dbReference type="ARBA" id="ARBA00022561"/>
    </source>
</evidence>
<evidence type="ECO:0000259" key="6">
    <source>
        <dbReference type="PROSITE" id="PS00418"/>
    </source>
</evidence>
<reference evidence="7" key="1">
    <citation type="submission" date="2020-11" db="EMBL/GenBank/DDBJ databases">
        <authorList>
            <person name="Bejerman N."/>
        </authorList>
    </citation>
    <scope>NUCLEOTIDE SEQUENCE</scope>
    <source>
        <strain evidence="7">Yuc</strain>
    </source>
</reference>
<dbReference type="PROSITE" id="PS00418">
    <property type="entry name" value="POTEX_CARLAVIRUS_COAT"/>
    <property type="match status" value="1"/>
</dbReference>
<evidence type="ECO:0000256" key="1">
    <source>
        <dbReference type="ARBA" id="ARBA00004328"/>
    </source>
</evidence>
<sequence length="279" mass="29774">MSTRADLERALREATSDEARVLAQRNLDAFTRNQGPPPPPPPPDGPTGQPNGGGASSRARRLIAARAHAEAGREPNSMHYTPTLETIRGLELSVVSNAVASPDEVSQIGELWQAYGAPANSLGRIALDLALQCTSCGSSRFTELPGACPNWPQMPRSGAVGLVKKVCTLRRFCMYYAKVIWNILLEHQTPPVGWADRGFKEDTKYAAFDFFTGVLNDSALDPGHLVRDPTPSEIQANAANAAVAISDAVRAEGIRASTDVRITGGNIGNLPLLLPAPDD</sequence>
<evidence type="ECO:0000256" key="5">
    <source>
        <dbReference type="SAM" id="MobiDB-lite"/>
    </source>
</evidence>
<comment type="subcellular location">
    <subcellularLocation>
        <location evidence="1">Virion</location>
    </subcellularLocation>
</comment>
<dbReference type="PRINTS" id="PR00232">
    <property type="entry name" value="POTXCARLCOAT"/>
</dbReference>
<dbReference type="InterPro" id="IPR000052">
    <property type="entry name" value="Pltvir_coat"/>
</dbReference>
<evidence type="ECO:0000313" key="7">
    <source>
        <dbReference type="EMBL" id="QQG34624.1"/>
    </source>
</evidence>
<dbReference type="GO" id="GO:0005198">
    <property type="term" value="F:structural molecule activity"/>
    <property type="evidence" value="ECO:0007669"/>
    <property type="project" value="InterPro"/>
</dbReference>
<dbReference type="Pfam" id="PF00286">
    <property type="entry name" value="Flexi_CP"/>
    <property type="match status" value="1"/>
</dbReference>
<dbReference type="GO" id="GO:0019029">
    <property type="term" value="C:helical viral capsid"/>
    <property type="evidence" value="ECO:0007669"/>
    <property type="project" value="UniProtKB-KW"/>
</dbReference>
<name>A0A7T5UEX7_9VIRU</name>
<evidence type="ECO:0000256" key="4">
    <source>
        <dbReference type="ARBA" id="ARBA00022844"/>
    </source>
</evidence>
<protein>
    <submittedName>
        <fullName evidence="7">CP</fullName>
    </submittedName>
</protein>
<accession>A0A7T5UEX7</accession>
<dbReference type="EMBL" id="MW328742">
    <property type="protein sequence ID" value="QQG34624.1"/>
    <property type="molecule type" value="Genomic_RNA"/>
</dbReference>
<organism evidence="7">
    <name type="scientific">Yucca alphaflexivirus 1</name>
    <dbReference type="NCBI Taxonomy" id="2794423"/>
    <lineage>
        <taxon>Viruses</taxon>
        <taxon>Riboviria</taxon>
        <taxon>Orthornavirae</taxon>
        <taxon>Kitrinoviricota</taxon>
        <taxon>Alsuviricetes</taxon>
        <taxon>Tymovirales</taxon>
        <taxon>Alphaflexiviridae</taxon>
    </lineage>
</organism>
<feature type="compositionally biased region" description="Pro residues" evidence="5">
    <location>
        <begin position="35"/>
        <end position="45"/>
    </location>
</feature>
<keyword evidence="3" id="KW-0167">Capsid protein</keyword>
<proteinExistence type="predicted"/>
<keyword evidence="4" id="KW-0946">Virion</keyword>
<feature type="region of interest" description="Disordered" evidence="5">
    <location>
        <begin position="23"/>
        <end position="59"/>
    </location>
</feature>
<keyword evidence="2" id="KW-1139">Helical capsid protein</keyword>